<dbReference type="AlphaFoldDB" id="A0A167TCV6"/>
<dbReference type="PANTHER" id="PTHR21310">
    <property type="entry name" value="AMINOGLYCOSIDE PHOSPHOTRANSFERASE-RELATED-RELATED"/>
    <property type="match status" value="1"/>
</dbReference>
<dbReference type="EMBL" id="AZHD01000009">
    <property type="protein sequence ID" value="OAA60467.1"/>
    <property type="molecule type" value="Genomic_DNA"/>
</dbReference>
<dbReference type="SUPFAM" id="SSF56112">
    <property type="entry name" value="Protein kinase-like (PK-like)"/>
    <property type="match status" value="1"/>
</dbReference>
<feature type="region of interest" description="Disordered" evidence="1">
    <location>
        <begin position="98"/>
        <end position="163"/>
    </location>
</feature>
<evidence type="ECO:0000313" key="4">
    <source>
        <dbReference type="Proteomes" id="UP000076874"/>
    </source>
</evidence>
<protein>
    <submittedName>
        <fullName evidence="3">Protein kinase-like domain protein</fullName>
    </submittedName>
</protein>
<dbReference type="Pfam" id="PF01636">
    <property type="entry name" value="APH"/>
    <property type="match status" value="1"/>
</dbReference>
<proteinExistence type="predicted"/>
<evidence type="ECO:0000313" key="3">
    <source>
        <dbReference type="EMBL" id="OAA60467.1"/>
    </source>
</evidence>
<keyword evidence="3" id="KW-0418">Kinase</keyword>
<evidence type="ECO:0000256" key="1">
    <source>
        <dbReference type="SAM" id="MobiDB-lite"/>
    </source>
</evidence>
<comment type="caution">
    <text evidence="3">The sequence shown here is derived from an EMBL/GenBank/DDBJ whole genome shotgun (WGS) entry which is preliminary data.</text>
</comment>
<keyword evidence="3" id="KW-0808">Transferase</keyword>
<dbReference type="InterPro" id="IPR051678">
    <property type="entry name" value="AGP_Transferase"/>
</dbReference>
<dbReference type="PANTHER" id="PTHR21310:SF15">
    <property type="entry name" value="AMINOGLYCOSIDE PHOSPHOTRANSFERASE DOMAIN-CONTAINING PROTEIN"/>
    <property type="match status" value="1"/>
</dbReference>
<evidence type="ECO:0000259" key="2">
    <source>
        <dbReference type="Pfam" id="PF01636"/>
    </source>
</evidence>
<gene>
    <name evidence="3" type="ORF">SPI_05591</name>
</gene>
<sequence>MSNAKRTRRVSKVNYRSPVARLNASFMRTMEQALKRNPEMDLTSIINPTYSFHLETRIKSVLSAHRTKAQFPSEDVRSRLRKKDKAFFVYGPTPALRALLEKDKEDEDEEDEDEEDEDEEDKDEGDKDEGGEEDEDDDDDDDDDDEEDDENKDNAREHPDYDLAQTIVHMVENGKRLYNGVAPASRSVFRLSDGGIVCKFASPEVVRAEYHALVFLQQVLPDFPAPRAHGLARFGAYGLLFSDFIDGHDLAREWPGLAADQKQHLSRQLDGLLAQLRTIPRPAGMPLGALHGGGCRDDRRCNLLRGHGLMTTGQFEDWVLSGSTIATPGYIRFIRELRAGLPPPQVYFTHGDIRRENLLVRPAADGSGRWDICAVIDWEYAGFYPDYWEAVKMTTNMNSTFPGDWYNYLPASAAPKRYTAQWLVERVWGTCLPL</sequence>
<dbReference type="GO" id="GO:0016301">
    <property type="term" value="F:kinase activity"/>
    <property type="evidence" value="ECO:0007669"/>
    <property type="project" value="UniProtKB-KW"/>
</dbReference>
<dbReference type="InterPro" id="IPR011009">
    <property type="entry name" value="Kinase-like_dom_sf"/>
</dbReference>
<dbReference type="InterPro" id="IPR002575">
    <property type="entry name" value="Aminoglycoside_PTrfase"/>
</dbReference>
<accession>A0A167TCV6</accession>
<keyword evidence="4" id="KW-1185">Reference proteome</keyword>
<organism evidence="3 4">
    <name type="scientific">Niveomyces insectorum RCEF 264</name>
    <dbReference type="NCBI Taxonomy" id="1081102"/>
    <lineage>
        <taxon>Eukaryota</taxon>
        <taxon>Fungi</taxon>
        <taxon>Dikarya</taxon>
        <taxon>Ascomycota</taxon>
        <taxon>Pezizomycotina</taxon>
        <taxon>Sordariomycetes</taxon>
        <taxon>Hypocreomycetidae</taxon>
        <taxon>Hypocreales</taxon>
        <taxon>Cordycipitaceae</taxon>
        <taxon>Niveomyces</taxon>
    </lineage>
</organism>
<dbReference type="OrthoDB" id="5404599at2759"/>
<feature type="compositionally biased region" description="Acidic residues" evidence="1">
    <location>
        <begin position="104"/>
        <end position="151"/>
    </location>
</feature>
<name>A0A167TCV6_9HYPO</name>
<reference evidence="3 4" key="1">
    <citation type="journal article" date="2016" name="Genome Biol. Evol.">
        <title>Divergent and convergent evolution of fungal pathogenicity.</title>
        <authorList>
            <person name="Shang Y."/>
            <person name="Xiao G."/>
            <person name="Zheng P."/>
            <person name="Cen K."/>
            <person name="Zhan S."/>
            <person name="Wang C."/>
        </authorList>
    </citation>
    <scope>NUCLEOTIDE SEQUENCE [LARGE SCALE GENOMIC DNA]</scope>
    <source>
        <strain evidence="3 4">RCEF 264</strain>
    </source>
</reference>
<dbReference type="CDD" id="cd05120">
    <property type="entry name" value="APH_ChoK_like"/>
    <property type="match status" value="1"/>
</dbReference>
<dbReference type="STRING" id="1081102.A0A167TCV6"/>
<dbReference type="Proteomes" id="UP000076874">
    <property type="component" value="Unassembled WGS sequence"/>
</dbReference>
<dbReference type="Gene3D" id="3.90.1200.10">
    <property type="match status" value="1"/>
</dbReference>
<feature type="domain" description="Aminoglycoside phosphotransferase" evidence="2">
    <location>
        <begin position="185"/>
        <end position="407"/>
    </location>
</feature>
<feature type="compositionally biased region" description="Basic and acidic residues" evidence="1">
    <location>
        <begin position="152"/>
        <end position="161"/>
    </location>
</feature>